<protein>
    <submittedName>
        <fullName evidence="1">Uncharacterized protein</fullName>
    </submittedName>
</protein>
<reference evidence="1 2" key="1">
    <citation type="submission" date="2018-03" db="EMBL/GenBank/DDBJ databases">
        <title>Neisseria weixii sp. nov., isolated from the intestinal contents of Tibetan Plateau pika (Ochotona curzoniae) in Yushu, Qinghai Province, China.</title>
        <authorList>
            <person name="Gui Z."/>
        </authorList>
    </citation>
    <scope>NUCLEOTIDE SEQUENCE [LARGE SCALE GENOMIC DNA]</scope>
    <source>
        <strain evidence="1 2">ATCC 51483</strain>
    </source>
</reference>
<organism evidence="1 2">
    <name type="scientific">Neisseria iguanae</name>
    <dbReference type="NCBI Taxonomy" id="90242"/>
    <lineage>
        <taxon>Bacteria</taxon>
        <taxon>Pseudomonadati</taxon>
        <taxon>Pseudomonadota</taxon>
        <taxon>Betaproteobacteria</taxon>
        <taxon>Neisseriales</taxon>
        <taxon>Neisseriaceae</taxon>
        <taxon>Neisseria</taxon>
    </lineage>
</organism>
<dbReference type="AlphaFoldDB" id="A0A2P7U0K3"/>
<keyword evidence="2" id="KW-1185">Reference proteome</keyword>
<dbReference type="Proteomes" id="UP000241868">
    <property type="component" value="Unassembled WGS sequence"/>
</dbReference>
<dbReference type="EMBL" id="PXYY01000027">
    <property type="protein sequence ID" value="PSJ80504.1"/>
    <property type="molecule type" value="Genomic_DNA"/>
</dbReference>
<gene>
    <name evidence="1" type="ORF">C7N83_05825</name>
</gene>
<evidence type="ECO:0000313" key="1">
    <source>
        <dbReference type="EMBL" id="PSJ80504.1"/>
    </source>
</evidence>
<accession>A0A2P7U0K3</accession>
<proteinExistence type="predicted"/>
<evidence type="ECO:0000313" key="2">
    <source>
        <dbReference type="Proteomes" id="UP000241868"/>
    </source>
</evidence>
<sequence length="95" mass="10685">MVGHGFLYFRDNNRNFNANFVEKSGKAESFAKMGKPGKRPSEKLAVFQTALFPYREPIAAVSPSALSRQAEKAEVIGWKISLFCFKALTLFRRPA</sequence>
<name>A0A2P7U0K3_9NEIS</name>
<comment type="caution">
    <text evidence="1">The sequence shown here is derived from an EMBL/GenBank/DDBJ whole genome shotgun (WGS) entry which is preliminary data.</text>
</comment>